<dbReference type="InterPro" id="IPR037018">
    <property type="entry name" value="GH65_N"/>
</dbReference>
<dbReference type="Gene3D" id="1.50.10.10">
    <property type="match status" value="1"/>
</dbReference>
<dbReference type="InterPro" id="IPR005196">
    <property type="entry name" value="Glyco_hydro_65_N"/>
</dbReference>
<dbReference type="EMBL" id="CP043026">
    <property type="protein sequence ID" value="QEH61703.1"/>
    <property type="molecule type" value="Genomic_DNA"/>
</dbReference>
<evidence type="ECO:0000313" key="7">
    <source>
        <dbReference type="Proteomes" id="UP000323144"/>
    </source>
</evidence>
<dbReference type="InterPro" id="IPR012341">
    <property type="entry name" value="6hp_glycosidase-like_sf"/>
</dbReference>
<comment type="similarity">
    <text evidence="1">Belongs to the glycosyl hydrolase 65 family.</text>
</comment>
<sequence length="754" mass="88411">MSLKINYDKYSSTDRKVEESNLSIANGYLGMRGSFEEGMLDQNLSIEGTYINAFYDYFDIQYAAKYTGYPDIYQRMVPVVNAQNIEIYIDGERILFDEQKISNYNLELDMTSGLLKRNYVFNFNSEEYLELEFNKLLDQQNYELFLQDIVLKTNFKTEREVSLKFPLIFKENSVDKGVPNDPRALIENYEPFELIEQSKEENKQLIVYKTLRSEQSFVYGTFIKGLESFDLSNYKEGIEFTKKLLKEEIKIDKVNVIYENNFGQVNIKTANEKLVEYSKKDFEFYLERNSEFFKDFWRKADSNFGDKNSNLLAPNNFNMFQLYTHVGKLPWTNVAAKGLSGEGYAGHYFWDSEIYIVNALTLFDPELARLMLMFRYNTLEQAKERAKIMTHSKGALYPWRTINGEETSTYYPAGTAQYHINGDIAFAIVNYFKATKDFEFLFNYGLDILVETSRLWEDKIVVSNGVGHINSVTGPDEYQIIVNDDYWTNSVAEFNLQWVGETLKLLKEKDSSLYDKKIKQLNISDLEISEWEKLSKIIYHNFDKDLKLNPQHDNFLKRKPVTKEFIEEHKPFLRKLHPLAINTLRVTKQADVVLSNLFFYNKNDSETMKNNWHFYDATDTADSSLSKCIYAIMAARLKIGDYGFEYFKDSINLDLYDTHKNTDRGLHMANMGGARMFVIYGLLGINIELEHLELSPRYNEIIEEYKVNVIYQNSEICFEVKNKVLYISKQDDSNIKIVFEGQEFNLQDRLEIKL</sequence>
<dbReference type="Proteomes" id="UP000323144">
    <property type="component" value="Chromosome"/>
</dbReference>
<dbReference type="InterPro" id="IPR008928">
    <property type="entry name" value="6-hairpin_glycosidase_sf"/>
</dbReference>
<feature type="active site" description="Proton donor" evidence="2">
    <location>
        <position position="477"/>
    </location>
</feature>
<dbReference type="GO" id="GO:0005975">
    <property type="term" value="P:carbohydrate metabolic process"/>
    <property type="evidence" value="ECO:0007669"/>
    <property type="project" value="InterPro"/>
</dbReference>
<proteinExistence type="inferred from homology"/>
<dbReference type="SUPFAM" id="SSF74650">
    <property type="entry name" value="Galactose mutarotase-like"/>
    <property type="match status" value="1"/>
</dbReference>
<dbReference type="KEGG" id="schi:SCHIN_v1c05060"/>
<dbReference type="GO" id="GO:0030246">
    <property type="term" value="F:carbohydrate binding"/>
    <property type="evidence" value="ECO:0007669"/>
    <property type="project" value="InterPro"/>
</dbReference>
<dbReference type="Pfam" id="PF03636">
    <property type="entry name" value="Glyco_hydro_65N"/>
    <property type="match status" value="1"/>
</dbReference>
<gene>
    <name evidence="6" type="primary">mapA</name>
    <name evidence="6" type="ORF">SCHIN_v1c05060</name>
</gene>
<evidence type="ECO:0000256" key="3">
    <source>
        <dbReference type="PIRSR" id="PIRSR036289-51"/>
    </source>
</evidence>
<dbReference type="InterPro" id="IPR017045">
    <property type="entry name" value="Malt_Pase/Glycosyl_Hdrlase"/>
</dbReference>
<dbReference type="InterPro" id="IPR011013">
    <property type="entry name" value="Gal_mutarotase_sf_dom"/>
</dbReference>
<evidence type="ECO:0000313" key="6">
    <source>
        <dbReference type="EMBL" id="QEH61703.1"/>
    </source>
</evidence>
<evidence type="ECO:0000256" key="2">
    <source>
        <dbReference type="PIRSR" id="PIRSR036289-50"/>
    </source>
</evidence>
<name>A0A5B9Y4K6_9MOLU</name>
<dbReference type="Pfam" id="PF03632">
    <property type="entry name" value="Glyco_hydro_65m"/>
    <property type="match status" value="1"/>
</dbReference>
<organism evidence="6 7">
    <name type="scientific">Spiroplasma chinense</name>
    <dbReference type="NCBI Taxonomy" id="216932"/>
    <lineage>
        <taxon>Bacteria</taxon>
        <taxon>Bacillati</taxon>
        <taxon>Mycoplasmatota</taxon>
        <taxon>Mollicutes</taxon>
        <taxon>Entomoplasmatales</taxon>
        <taxon>Spiroplasmataceae</taxon>
        <taxon>Spiroplasma</taxon>
    </lineage>
</organism>
<accession>A0A5B9Y4K6</accession>
<protein>
    <submittedName>
        <fullName evidence="6">Maltose phosphorylase</fullName>
    </submittedName>
</protein>
<dbReference type="SUPFAM" id="SSF48208">
    <property type="entry name" value="Six-hairpin glycosidases"/>
    <property type="match status" value="1"/>
</dbReference>
<feature type="binding site" evidence="3">
    <location>
        <begin position="350"/>
        <end position="351"/>
    </location>
    <ligand>
        <name>substrate</name>
    </ligand>
</feature>
<dbReference type="RefSeq" id="WP_166508090.1">
    <property type="nucleotide sequence ID" value="NZ_CP043026.1"/>
</dbReference>
<dbReference type="InterPro" id="IPR005195">
    <property type="entry name" value="Glyco_hydro_65_M"/>
</dbReference>
<dbReference type="Gene3D" id="2.70.98.40">
    <property type="entry name" value="Glycoside hydrolase, family 65, N-terminal domain"/>
    <property type="match status" value="1"/>
</dbReference>
<dbReference type="Gene3D" id="2.60.420.10">
    <property type="entry name" value="Maltose phosphorylase, domain 3"/>
    <property type="match status" value="1"/>
</dbReference>
<evidence type="ECO:0000256" key="1">
    <source>
        <dbReference type="ARBA" id="ARBA00006768"/>
    </source>
</evidence>
<feature type="domain" description="Glycoside hydrolase family 65 central catalytic" evidence="4">
    <location>
        <begin position="317"/>
        <end position="674"/>
    </location>
</feature>
<dbReference type="PANTHER" id="PTHR11051">
    <property type="entry name" value="GLYCOSYL HYDROLASE-RELATED"/>
    <property type="match status" value="1"/>
</dbReference>
<dbReference type="AlphaFoldDB" id="A0A5B9Y4K6"/>
<dbReference type="GO" id="GO:0016757">
    <property type="term" value="F:glycosyltransferase activity"/>
    <property type="evidence" value="ECO:0007669"/>
    <property type="project" value="UniProtKB-ARBA"/>
</dbReference>
<reference evidence="6 7" key="1">
    <citation type="submission" date="2019-08" db="EMBL/GenBank/DDBJ databases">
        <title>Complete genome sequence of Spiroplasma chinense CCH (DSM 19755).</title>
        <authorList>
            <person name="Shen H.-Y."/>
            <person name="Lin Y.-C."/>
            <person name="Chou L."/>
            <person name="Kuo C.-H."/>
        </authorList>
    </citation>
    <scope>NUCLEOTIDE SEQUENCE [LARGE SCALE GENOMIC DNA]</scope>
    <source>
        <strain evidence="6 7">CCH</strain>
    </source>
</reference>
<dbReference type="PIRSF" id="PIRSF036289">
    <property type="entry name" value="Glycosyl_hydrolase_malt_phosph"/>
    <property type="match status" value="1"/>
</dbReference>
<evidence type="ECO:0000259" key="5">
    <source>
        <dbReference type="Pfam" id="PF03636"/>
    </source>
</evidence>
<dbReference type="GO" id="GO:0004553">
    <property type="term" value="F:hydrolase activity, hydrolyzing O-glycosyl compounds"/>
    <property type="evidence" value="ECO:0007669"/>
    <property type="project" value="TreeGrafter"/>
</dbReference>
<feature type="domain" description="Glycoside hydrolase family 65 N-terminal" evidence="5">
    <location>
        <begin position="7"/>
        <end position="167"/>
    </location>
</feature>
<dbReference type="PANTHER" id="PTHR11051:SF14">
    <property type="entry name" value="MALTOSE PHOSPHORYLASE"/>
    <property type="match status" value="1"/>
</dbReference>
<evidence type="ECO:0000259" key="4">
    <source>
        <dbReference type="Pfam" id="PF03632"/>
    </source>
</evidence>
<keyword evidence="7" id="KW-1185">Reference proteome</keyword>
<feature type="binding site" evidence="3">
    <location>
        <begin position="588"/>
        <end position="589"/>
    </location>
    <ligand>
        <name>substrate</name>
    </ligand>
</feature>